<sequence>MAAELGSYKQAHTSSPLLTLGNSRVVEGPAPLKELGSRAQAMRGGHGHILEGEEKSIGCFMRSLFSVRRSATDVRLSSSVPTTEPASLTSLSRRAASFFLRLPPQHTTAYRRAGARFYHRLVEDHSKCLGPGDSQIPCGQGDSLHPPSDDPPSVSTDPDIEERLSESSLLTKAECRLDSQDKAIRDLLLRVSQLEQRNTSQTPTSARKRSTGPNESTPPARPKTHRLSDSVQKGEYLMRGSSASNYYAYTLNDFQAFRAGGRYLKKRTRECQAVQESRGEVYPLHASWPEYLEKKGYAPTSIKNMLGNVRLYCRHIEARFLTGSKLKQREIDQIQYELKGLVRDVAKVVTVHCQKVIRRKTNELLSTCEEQKFMVEAQNNIPVLLNELTKQPCKAKHDILIGLHNGVDEHKTAATFGQASICLTKEEYSWLSHLLYGTCCNNSGLSEYLLHTWQGNQILKPVHMLQVAWDDAGLTGNITFGQIRTSVATQANRCLTVEERGLVAKAMCHDPKTAEKFYVALADEPFKIRKLRLKAMQRSNTAVEDNEESDSEEQVLKAMNPAGQGQKRKMVSLSSSSSTGDEAEPPYDDHESEMSTLEDFSLQVDHSSDEELPKHIPRKKLFFTSSSKTLKVELERLPDVLHEAYFNHNATLLTPGFAESACLVNLVFLLAIISSSAVLSAALQRSLALCSNYSMLASHHTPPVCLLCPCSVSHTPSRDAHS</sequence>
<reference evidence="1" key="1">
    <citation type="submission" date="2022-04" db="EMBL/GenBank/DDBJ databases">
        <title>Jade perch genome.</title>
        <authorList>
            <person name="Chao B."/>
        </authorList>
    </citation>
    <scope>NUCLEOTIDE SEQUENCE</scope>
    <source>
        <strain evidence="1">CB-2022</strain>
    </source>
</reference>
<proteinExistence type="predicted"/>
<dbReference type="Proteomes" id="UP000831701">
    <property type="component" value="Chromosome 19"/>
</dbReference>
<protein>
    <submittedName>
        <fullName evidence="1">Uncharacterized protein</fullName>
    </submittedName>
</protein>
<comment type="caution">
    <text evidence="1">The sequence shown here is derived from an EMBL/GenBank/DDBJ whole genome shotgun (WGS) entry which is preliminary data.</text>
</comment>
<accession>A0ACB8VNJ4</accession>
<gene>
    <name evidence="1" type="ORF">L3Q82_015440</name>
</gene>
<evidence type="ECO:0000313" key="1">
    <source>
        <dbReference type="EMBL" id="KAI3357055.1"/>
    </source>
</evidence>
<keyword evidence="2" id="KW-1185">Reference proteome</keyword>
<name>A0ACB8VNJ4_9TELE</name>
<organism evidence="1 2">
    <name type="scientific">Scortum barcoo</name>
    <name type="common">barcoo grunter</name>
    <dbReference type="NCBI Taxonomy" id="214431"/>
    <lineage>
        <taxon>Eukaryota</taxon>
        <taxon>Metazoa</taxon>
        <taxon>Chordata</taxon>
        <taxon>Craniata</taxon>
        <taxon>Vertebrata</taxon>
        <taxon>Euteleostomi</taxon>
        <taxon>Actinopterygii</taxon>
        <taxon>Neopterygii</taxon>
        <taxon>Teleostei</taxon>
        <taxon>Neoteleostei</taxon>
        <taxon>Acanthomorphata</taxon>
        <taxon>Eupercaria</taxon>
        <taxon>Centrarchiformes</taxon>
        <taxon>Terapontoidei</taxon>
        <taxon>Terapontidae</taxon>
        <taxon>Scortum</taxon>
    </lineage>
</organism>
<dbReference type="EMBL" id="CM041549">
    <property type="protein sequence ID" value="KAI3357055.1"/>
    <property type="molecule type" value="Genomic_DNA"/>
</dbReference>
<evidence type="ECO:0000313" key="2">
    <source>
        <dbReference type="Proteomes" id="UP000831701"/>
    </source>
</evidence>